<feature type="compositionally biased region" description="Low complexity" evidence="13">
    <location>
        <begin position="88"/>
        <end position="103"/>
    </location>
</feature>
<feature type="region of interest" description="Disordered" evidence="13">
    <location>
        <begin position="138"/>
        <end position="160"/>
    </location>
</feature>
<evidence type="ECO:0000256" key="1">
    <source>
        <dbReference type="ARBA" id="ARBA00003540"/>
    </source>
</evidence>
<gene>
    <name evidence="15" type="ORF">PQR62_09085</name>
</gene>
<dbReference type="PANTHER" id="PTHR30558">
    <property type="entry name" value="EXBD MEMBRANE COMPONENT OF PMF-DRIVEN MACROMOLECULE IMPORT SYSTEM"/>
    <property type="match status" value="1"/>
</dbReference>
<evidence type="ECO:0000256" key="10">
    <source>
        <dbReference type="ARBA" id="ARBA00022989"/>
    </source>
</evidence>
<comment type="subunit">
    <text evidence="4">The accessory proteins ExbB and ExbD seem to form a complex with TonB.</text>
</comment>
<proteinExistence type="inferred from homology"/>
<feature type="region of interest" description="Disordered" evidence="13">
    <location>
        <begin position="87"/>
        <end position="106"/>
    </location>
</feature>
<evidence type="ECO:0000256" key="8">
    <source>
        <dbReference type="ARBA" id="ARBA00022692"/>
    </source>
</evidence>
<keyword evidence="16" id="KW-1185">Reference proteome</keyword>
<sequence>MSFGGFNDNQHSGPMADINVTPMVDVMLVLLVIFIISAPLFTHALKLDLPTAKSSPAPEKPTTVSIGIDAVGKLFWKDQPVSKDELQQRLAEAAQQQPQPEVQLRADKSTRYEVIADVMSAAQSTGLSKIGFVTDPKPEAAASSAAPAAKNQVGTRQISK</sequence>
<keyword evidence="5 12" id="KW-0813">Transport</keyword>
<evidence type="ECO:0000256" key="13">
    <source>
        <dbReference type="SAM" id="MobiDB-lite"/>
    </source>
</evidence>
<organism evidence="15 16">
    <name type="scientific">Herbaspirillum lusitanum</name>
    <dbReference type="NCBI Taxonomy" id="213312"/>
    <lineage>
        <taxon>Bacteria</taxon>
        <taxon>Pseudomonadati</taxon>
        <taxon>Pseudomonadota</taxon>
        <taxon>Betaproteobacteria</taxon>
        <taxon>Burkholderiales</taxon>
        <taxon>Oxalobacteraceae</taxon>
        <taxon>Herbaspirillum</taxon>
    </lineage>
</organism>
<dbReference type="PANTHER" id="PTHR30558:SF12">
    <property type="entry name" value="BIOPOLYMER TRANSPORT PROTEIN EXBD"/>
    <property type="match status" value="1"/>
</dbReference>
<comment type="function">
    <text evidence="1">Involved in the TonB-dependent energy-dependent transport of various receptor-bound substrates.</text>
</comment>
<feature type="compositionally biased region" description="Low complexity" evidence="13">
    <location>
        <begin position="140"/>
        <end position="149"/>
    </location>
</feature>
<evidence type="ECO:0000256" key="11">
    <source>
        <dbReference type="ARBA" id="ARBA00023136"/>
    </source>
</evidence>
<evidence type="ECO:0000256" key="7">
    <source>
        <dbReference type="ARBA" id="ARBA00022519"/>
    </source>
</evidence>
<evidence type="ECO:0000256" key="5">
    <source>
        <dbReference type="ARBA" id="ARBA00022448"/>
    </source>
</evidence>
<dbReference type="EMBL" id="JAQQFM010000004">
    <property type="protein sequence ID" value="MFL9924418.1"/>
    <property type="molecule type" value="Genomic_DNA"/>
</dbReference>
<keyword evidence="9 12" id="KW-0653">Protein transport</keyword>
<evidence type="ECO:0000256" key="9">
    <source>
        <dbReference type="ARBA" id="ARBA00022927"/>
    </source>
</evidence>
<keyword evidence="8 12" id="KW-0812">Transmembrane</keyword>
<comment type="caution">
    <text evidence="15">The sequence shown here is derived from an EMBL/GenBank/DDBJ whole genome shotgun (WGS) entry which is preliminary data.</text>
</comment>
<evidence type="ECO:0000256" key="6">
    <source>
        <dbReference type="ARBA" id="ARBA00022475"/>
    </source>
</evidence>
<reference evidence="15 16" key="1">
    <citation type="journal article" date="2024" name="Chem. Sci.">
        <title>Discovery of megapolipeptins by genome mining of a Burkholderiales bacteria collection.</title>
        <authorList>
            <person name="Paulo B.S."/>
            <person name="Recchia M.J.J."/>
            <person name="Lee S."/>
            <person name="Fergusson C.H."/>
            <person name="Romanowski S.B."/>
            <person name="Hernandez A."/>
            <person name="Krull N."/>
            <person name="Liu D.Y."/>
            <person name="Cavanagh H."/>
            <person name="Bos A."/>
            <person name="Gray C.A."/>
            <person name="Murphy B.T."/>
            <person name="Linington R.G."/>
            <person name="Eustaquio A.S."/>
        </authorList>
    </citation>
    <scope>NUCLEOTIDE SEQUENCE [LARGE SCALE GENOMIC DNA]</scope>
    <source>
        <strain evidence="15 16">RL21-008-BIB-A</strain>
    </source>
</reference>
<comment type="subcellular location">
    <subcellularLocation>
        <location evidence="2">Cell inner membrane</location>
        <topology evidence="2">Single-pass type II membrane protein</topology>
    </subcellularLocation>
    <subcellularLocation>
        <location evidence="12">Cell membrane</location>
        <topology evidence="12">Single-pass type II membrane protein</topology>
    </subcellularLocation>
</comment>
<feature type="transmembrane region" description="Helical" evidence="14">
    <location>
        <begin position="20"/>
        <end position="41"/>
    </location>
</feature>
<evidence type="ECO:0000256" key="4">
    <source>
        <dbReference type="ARBA" id="ARBA00011471"/>
    </source>
</evidence>
<keyword evidence="6" id="KW-1003">Cell membrane</keyword>
<dbReference type="Gene3D" id="3.30.420.270">
    <property type="match status" value="1"/>
</dbReference>
<keyword evidence="7" id="KW-0997">Cell inner membrane</keyword>
<dbReference type="InterPro" id="IPR003400">
    <property type="entry name" value="ExbD"/>
</dbReference>
<evidence type="ECO:0000256" key="2">
    <source>
        <dbReference type="ARBA" id="ARBA00004249"/>
    </source>
</evidence>
<name>A0ABW9A9J9_9BURK</name>
<dbReference type="Pfam" id="PF02472">
    <property type="entry name" value="ExbD"/>
    <property type="match status" value="1"/>
</dbReference>
<keyword evidence="10 14" id="KW-1133">Transmembrane helix</keyword>
<evidence type="ECO:0000256" key="14">
    <source>
        <dbReference type="SAM" id="Phobius"/>
    </source>
</evidence>
<protein>
    <submittedName>
        <fullName evidence="15">Biopolymer transporter ExbD</fullName>
    </submittedName>
</protein>
<evidence type="ECO:0000256" key="12">
    <source>
        <dbReference type="RuleBase" id="RU003879"/>
    </source>
</evidence>
<accession>A0ABW9A9J9</accession>
<evidence type="ECO:0000256" key="3">
    <source>
        <dbReference type="ARBA" id="ARBA00005811"/>
    </source>
</evidence>
<comment type="similarity">
    <text evidence="3 12">Belongs to the ExbD/TolR family.</text>
</comment>
<keyword evidence="11 14" id="KW-0472">Membrane</keyword>
<dbReference type="RefSeq" id="WP_408157063.1">
    <property type="nucleotide sequence ID" value="NZ_JAQQFM010000004.1"/>
</dbReference>
<dbReference type="Proteomes" id="UP001629246">
    <property type="component" value="Unassembled WGS sequence"/>
</dbReference>
<evidence type="ECO:0000313" key="15">
    <source>
        <dbReference type="EMBL" id="MFL9924418.1"/>
    </source>
</evidence>
<evidence type="ECO:0000313" key="16">
    <source>
        <dbReference type="Proteomes" id="UP001629246"/>
    </source>
</evidence>